<protein>
    <recommendedName>
        <fullName evidence="2">DUF3533 domain-containing protein</fullName>
    </recommendedName>
</protein>
<dbReference type="OMA" id="PLENMAM"/>
<name>S7RKL3_GLOTA</name>
<dbReference type="HOGENOM" id="CLU_020178_2_0_1"/>
<evidence type="ECO:0000313" key="3">
    <source>
        <dbReference type="EMBL" id="EPQ54920.1"/>
    </source>
</evidence>
<feature type="transmembrane region" description="Helical" evidence="1">
    <location>
        <begin position="226"/>
        <end position="246"/>
    </location>
</feature>
<dbReference type="RefSeq" id="XP_007867139.1">
    <property type="nucleotide sequence ID" value="XM_007868948.1"/>
</dbReference>
<feature type="transmembrane region" description="Helical" evidence="1">
    <location>
        <begin position="302"/>
        <end position="323"/>
    </location>
</feature>
<dbReference type="InterPro" id="IPR022703">
    <property type="entry name" value="DUF3533"/>
</dbReference>
<feature type="transmembrane region" description="Helical" evidence="1">
    <location>
        <begin position="330"/>
        <end position="350"/>
    </location>
</feature>
<feature type="transmembrane region" description="Helical" evidence="1">
    <location>
        <begin position="387"/>
        <end position="408"/>
    </location>
</feature>
<keyword evidence="1" id="KW-1133">Transmembrane helix</keyword>
<dbReference type="AlphaFoldDB" id="S7RKL3"/>
<dbReference type="eggNOG" id="ENOG502QUA0">
    <property type="taxonomic scope" value="Eukaryota"/>
</dbReference>
<feature type="transmembrane region" description="Helical" evidence="1">
    <location>
        <begin position="267"/>
        <end position="290"/>
    </location>
</feature>
<proteinExistence type="predicted"/>
<keyword evidence="1" id="KW-0472">Membrane</keyword>
<evidence type="ECO:0000256" key="1">
    <source>
        <dbReference type="SAM" id="Phobius"/>
    </source>
</evidence>
<dbReference type="PANTHER" id="PTHR34814:SF1">
    <property type="entry name" value="NITROSOGUANIDINE RESISTANCE PROTEIN SNG1"/>
    <property type="match status" value="1"/>
</dbReference>
<organism evidence="3 4">
    <name type="scientific">Gloeophyllum trabeum (strain ATCC 11539 / FP-39264 / Madison 617)</name>
    <name type="common">Brown rot fungus</name>
    <dbReference type="NCBI Taxonomy" id="670483"/>
    <lineage>
        <taxon>Eukaryota</taxon>
        <taxon>Fungi</taxon>
        <taxon>Dikarya</taxon>
        <taxon>Basidiomycota</taxon>
        <taxon>Agaricomycotina</taxon>
        <taxon>Agaricomycetes</taxon>
        <taxon>Gloeophyllales</taxon>
        <taxon>Gloeophyllaceae</taxon>
        <taxon>Gloeophyllum</taxon>
    </lineage>
</organism>
<accession>S7RKL3</accession>
<evidence type="ECO:0000313" key="4">
    <source>
        <dbReference type="Proteomes" id="UP000030669"/>
    </source>
</evidence>
<dbReference type="EMBL" id="KB469303">
    <property type="protein sequence ID" value="EPQ54920.1"/>
    <property type="molecule type" value="Genomic_DNA"/>
</dbReference>
<dbReference type="PANTHER" id="PTHR34814">
    <property type="entry name" value="NITROSOGUANIDINE RESISTANCE PROTEIN SNG1"/>
    <property type="match status" value="1"/>
</dbReference>
<dbReference type="InterPro" id="IPR053001">
    <property type="entry name" value="MNNG_permease-like"/>
</dbReference>
<dbReference type="GO" id="GO:0016020">
    <property type="term" value="C:membrane"/>
    <property type="evidence" value="ECO:0007669"/>
    <property type="project" value="TreeGrafter"/>
</dbReference>
<feature type="transmembrane region" description="Helical" evidence="1">
    <location>
        <begin position="20"/>
        <end position="43"/>
    </location>
</feature>
<keyword evidence="4" id="KW-1185">Reference proteome</keyword>
<dbReference type="KEGG" id="gtr:GLOTRDRAFT_77731"/>
<sequence length="438" mass="48521">MFSYSFFDKSPSFAKSRALYFKVVAGGAFLIILTIMSMLPIYWGALWKPSVQLHKIHGWIVDFDGDMIGQAVTQAFTSATGQNTQISWRVVDTARFPNGPSDVASSVVDEKCWVAVVVNANATRNLQQAVSSQDGSYNGTHAITAYAEEARNENAYRAFISPITQGILQQVSIRFALQFAHQLSSSGSANVTALASAAPSVLVQPVSFTMANIRPFDVPVAQAVDLVGLIYLLILSFIASMINFAARETVSGLDRLLTLRSLILLRLISPIVMYFPVSLFYSLVSLAFQVPFTRAFGHAGFFIYWMLSWMSMSALGLACEAMLTILGQRFIAFFLFPWIISNVSVSSLPIEALPGIFRYGYAAPFYNVSRAVRTIVFNTKNEVGLNFGVQFAWIGVSFVTITLFQYLARRRLEKQLRNMPDEQNVESGEASEVKQRNV</sequence>
<evidence type="ECO:0000259" key="2">
    <source>
        <dbReference type="Pfam" id="PF12051"/>
    </source>
</evidence>
<dbReference type="OrthoDB" id="2140105at2759"/>
<reference evidence="3 4" key="1">
    <citation type="journal article" date="2012" name="Science">
        <title>The Paleozoic origin of enzymatic lignin decomposition reconstructed from 31 fungal genomes.</title>
        <authorList>
            <person name="Floudas D."/>
            <person name="Binder M."/>
            <person name="Riley R."/>
            <person name="Barry K."/>
            <person name="Blanchette R.A."/>
            <person name="Henrissat B."/>
            <person name="Martinez A.T."/>
            <person name="Otillar R."/>
            <person name="Spatafora J.W."/>
            <person name="Yadav J.S."/>
            <person name="Aerts A."/>
            <person name="Benoit I."/>
            <person name="Boyd A."/>
            <person name="Carlson A."/>
            <person name="Copeland A."/>
            <person name="Coutinho P.M."/>
            <person name="de Vries R.P."/>
            <person name="Ferreira P."/>
            <person name="Findley K."/>
            <person name="Foster B."/>
            <person name="Gaskell J."/>
            <person name="Glotzer D."/>
            <person name="Gorecki P."/>
            <person name="Heitman J."/>
            <person name="Hesse C."/>
            <person name="Hori C."/>
            <person name="Igarashi K."/>
            <person name="Jurgens J.A."/>
            <person name="Kallen N."/>
            <person name="Kersten P."/>
            <person name="Kohler A."/>
            <person name="Kuees U."/>
            <person name="Kumar T.K.A."/>
            <person name="Kuo A."/>
            <person name="LaButti K."/>
            <person name="Larrondo L.F."/>
            <person name="Lindquist E."/>
            <person name="Ling A."/>
            <person name="Lombard V."/>
            <person name="Lucas S."/>
            <person name="Lundell T."/>
            <person name="Martin R."/>
            <person name="McLaughlin D.J."/>
            <person name="Morgenstern I."/>
            <person name="Morin E."/>
            <person name="Murat C."/>
            <person name="Nagy L.G."/>
            <person name="Nolan M."/>
            <person name="Ohm R.A."/>
            <person name="Patyshakuliyeva A."/>
            <person name="Rokas A."/>
            <person name="Ruiz-Duenas F.J."/>
            <person name="Sabat G."/>
            <person name="Salamov A."/>
            <person name="Samejima M."/>
            <person name="Schmutz J."/>
            <person name="Slot J.C."/>
            <person name="St John F."/>
            <person name="Stenlid J."/>
            <person name="Sun H."/>
            <person name="Sun S."/>
            <person name="Syed K."/>
            <person name="Tsang A."/>
            <person name="Wiebenga A."/>
            <person name="Young D."/>
            <person name="Pisabarro A."/>
            <person name="Eastwood D.C."/>
            <person name="Martin F."/>
            <person name="Cullen D."/>
            <person name="Grigoriev I.V."/>
            <person name="Hibbett D.S."/>
        </authorList>
    </citation>
    <scope>NUCLEOTIDE SEQUENCE [LARGE SCALE GENOMIC DNA]</scope>
    <source>
        <strain evidence="3 4">ATCC 11539</strain>
    </source>
</reference>
<dbReference type="Pfam" id="PF12051">
    <property type="entry name" value="DUF3533"/>
    <property type="match status" value="1"/>
</dbReference>
<feature type="domain" description="DUF3533" evidence="2">
    <location>
        <begin position="29"/>
        <end position="398"/>
    </location>
</feature>
<dbReference type="Proteomes" id="UP000030669">
    <property type="component" value="Unassembled WGS sequence"/>
</dbReference>
<dbReference type="GeneID" id="19308737"/>
<keyword evidence="1" id="KW-0812">Transmembrane</keyword>
<gene>
    <name evidence="3" type="ORF">GLOTRDRAFT_77731</name>
</gene>